<keyword evidence="2" id="KW-1185">Reference proteome</keyword>
<proteinExistence type="predicted"/>
<reference evidence="1" key="1">
    <citation type="submission" date="2023-10" db="EMBL/GenBank/DDBJ databases">
        <authorList>
            <person name="Chen Y."/>
            <person name="Shah S."/>
            <person name="Dougan E. K."/>
            <person name="Thang M."/>
            <person name="Chan C."/>
        </authorList>
    </citation>
    <scope>NUCLEOTIDE SEQUENCE [LARGE SCALE GENOMIC DNA]</scope>
</reference>
<sequence length="326" mass="35470">ISDAVPGGASYDLNFVSVHTAHFDLSPCFLARANGSTIFAALEAADPSLTFASLVELTQYVRAVVLYIGSDLCGAGQKAKFEFVRRAQIHNACAQRSRGVLGMIILVDGHCAAHVIHREVEHVFRLKELIPSLFAVSFTCGLPGAAAEIKSALARIVREDLSNGGFVVGLSPPADVFEAATPLLKLIFCRAVAAMADREDIEGKRVEALKKCREFQGTCCGGQKLDVCVQRMTDTLHDEFFQPLAVSLPAQNRWYTFGPSLTKTLGTYSIHKLLPRVFKRCFSHAAPPAEDDDSYRVYCHKRKKQAVEFLGSSDCDLALAAAFIAT</sequence>
<dbReference type="EMBL" id="CAUYUJ010019328">
    <property type="protein sequence ID" value="CAK0890276.1"/>
    <property type="molecule type" value="Genomic_DNA"/>
</dbReference>
<dbReference type="Proteomes" id="UP001189429">
    <property type="component" value="Unassembled WGS sequence"/>
</dbReference>
<name>A0ABN9WY14_9DINO</name>
<comment type="caution">
    <text evidence="1">The sequence shown here is derived from an EMBL/GenBank/DDBJ whole genome shotgun (WGS) entry which is preliminary data.</text>
</comment>
<evidence type="ECO:0000313" key="1">
    <source>
        <dbReference type="EMBL" id="CAK0890276.1"/>
    </source>
</evidence>
<accession>A0ABN9WY14</accession>
<feature type="non-terminal residue" evidence="1">
    <location>
        <position position="326"/>
    </location>
</feature>
<gene>
    <name evidence="1" type="ORF">PCOR1329_LOCUS70555</name>
</gene>
<evidence type="ECO:0000313" key="2">
    <source>
        <dbReference type="Proteomes" id="UP001189429"/>
    </source>
</evidence>
<organism evidence="1 2">
    <name type="scientific">Prorocentrum cordatum</name>
    <dbReference type="NCBI Taxonomy" id="2364126"/>
    <lineage>
        <taxon>Eukaryota</taxon>
        <taxon>Sar</taxon>
        <taxon>Alveolata</taxon>
        <taxon>Dinophyceae</taxon>
        <taxon>Prorocentrales</taxon>
        <taxon>Prorocentraceae</taxon>
        <taxon>Prorocentrum</taxon>
    </lineage>
</organism>
<protein>
    <submittedName>
        <fullName evidence="1">Uncharacterized protein</fullName>
    </submittedName>
</protein>
<feature type="non-terminal residue" evidence="1">
    <location>
        <position position="1"/>
    </location>
</feature>